<keyword evidence="1" id="KW-0472">Membrane</keyword>
<keyword evidence="3" id="KW-1185">Reference proteome</keyword>
<organism evidence="2 3">
    <name type="scientific">Roseicitreum antarcticum</name>
    <dbReference type="NCBI Taxonomy" id="564137"/>
    <lineage>
        <taxon>Bacteria</taxon>
        <taxon>Pseudomonadati</taxon>
        <taxon>Pseudomonadota</taxon>
        <taxon>Alphaproteobacteria</taxon>
        <taxon>Rhodobacterales</taxon>
        <taxon>Paracoccaceae</taxon>
        <taxon>Roseicitreum</taxon>
    </lineage>
</organism>
<dbReference type="AlphaFoldDB" id="A0A1H3FXN4"/>
<dbReference type="STRING" id="564137.SAMN04488238_1536"/>
<evidence type="ECO:0000256" key="1">
    <source>
        <dbReference type="SAM" id="Phobius"/>
    </source>
</evidence>
<dbReference type="RefSeq" id="WP_143033592.1">
    <property type="nucleotide sequence ID" value="NZ_CP061498.1"/>
</dbReference>
<dbReference type="Proteomes" id="UP000198539">
    <property type="component" value="Unassembled WGS sequence"/>
</dbReference>
<name>A0A1H3FXN4_9RHOB</name>
<feature type="transmembrane region" description="Helical" evidence="1">
    <location>
        <begin position="88"/>
        <end position="112"/>
    </location>
</feature>
<feature type="transmembrane region" description="Helical" evidence="1">
    <location>
        <begin position="34"/>
        <end position="56"/>
    </location>
</feature>
<dbReference type="EMBL" id="FNOM01000053">
    <property type="protein sequence ID" value="SDX95832.1"/>
    <property type="molecule type" value="Genomic_DNA"/>
</dbReference>
<proteinExistence type="predicted"/>
<evidence type="ECO:0000313" key="2">
    <source>
        <dbReference type="EMBL" id="SDX95832.1"/>
    </source>
</evidence>
<protein>
    <submittedName>
        <fullName evidence="2">Uncharacterized protein</fullName>
    </submittedName>
</protein>
<keyword evidence="1" id="KW-0812">Transmembrane</keyword>
<sequence length="126" mass="13737">MEAALGLVLGTIFLAVLAVPFRLAEHNPRAADTFVTLYTLVANSIFLGLFFFWLGFDSGANAELAIFKEQNPDALTPAIASSAPFSGWIVGASCVASIAFPLAWLLYSIFFLPHLNKDQNNNRRDD</sequence>
<reference evidence="2 3" key="1">
    <citation type="submission" date="2016-10" db="EMBL/GenBank/DDBJ databases">
        <authorList>
            <person name="de Groot N.N."/>
        </authorList>
    </citation>
    <scope>NUCLEOTIDE SEQUENCE [LARGE SCALE GENOMIC DNA]</scope>
    <source>
        <strain evidence="2 3">CGMCC 1.8894</strain>
    </source>
</reference>
<keyword evidence="1" id="KW-1133">Transmembrane helix</keyword>
<accession>A0A1H3FXN4</accession>
<evidence type="ECO:0000313" key="3">
    <source>
        <dbReference type="Proteomes" id="UP000198539"/>
    </source>
</evidence>
<gene>
    <name evidence="2" type="ORF">SAMN04488238_1536</name>
</gene>